<sequence length="178" mass="20383">MSTLCRYIPKKSLGQPWPWEKLIRRPEWRDLYVGIEVLQPKTMKMMLEECHLLGTQGVGCFSLFDCSNLLVICLDYLTCDLQVAQMMVGPFERVRDPSATNHVSNLPKGFFGVHPMSARISSGRLRAGRVRSWISFIFVVWFKEVRAKVYTFWNQSSHAHVVSSSCNHAPFEQAGQSI</sequence>
<evidence type="ECO:0000313" key="1">
    <source>
        <dbReference type="EMBL" id="CAH9073536.1"/>
    </source>
</evidence>
<dbReference type="AlphaFoldDB" id="A0A9P0YSM8"/>
<comment type="caution">
    <text evidence="1">The sequence shown here is derived from an EMBL/GenBank/DDBJ whole genome shotgun (WGS) entry which is preliminary data.</text>
</comment>
<dbReference type="EMBL" id="CAMAPE010000008">
    <property type="protein sequence ID" value="CAH9073536.1"/>
    <property type="molecule type" value="Genomic_DNA"/>
</dbReference>
<dbReference type="Proteomes" id="UP001152484">
    <property type="component" value="Unassembled WGS sequence"/>
</dbReference>
<proteinExistence type="predicted"/>
<evidence type="ECO:0000313" key="2">
    <source>
        <dbReference type="Proteomes" id="UP001152484"/>
    </source>
</evidence>
<protein>
    <submittedName>
        <fullName evidence="1">Uncharacterized protein</fullName>
    </submittedName>
</protein>
<organism evidence="1 2">
    <name type="scientific">Cuscuta europaea</name>
    <name type="common">European dodder</name>
    <dbReference type="NCBI Taxonomy" id="41803"/>
    <lineage>
        <taxon>Eukaryota</taxon>
        <taxon>Viridiplantae</taxon>
        <taxon>Streptophyta</taxon>
        <taxon>Embryophyta</taxon>
        <taxon>Tracheophyta</taxon>
        <taxon>Spermatophyta</taxon>
        <taxon>Magnoliopsida</taxon>
        <taxon>eudicotyledons</taxon>
        <taxon>Gunneridae</taxon>
        <taxon>Pentapetalae</taxon>
        <taxon>asterids</taxon>
        <taxon>lamiids</taxon>
        <taxon>Solanales</taxon>
        <taxon>Convolvulaceae</taxon>
        <taxon>Cuscuteae</taxon>
        <taxon>Cuscuta</taxon>
        <taxon>Cuscuta subgen. Cuscuta</taxon>
    </lineage>
</organism>
<gene>
    <name evidence="1" type="ORF">CEURO_LOCUS4847</name>
</gene>
<keyword evidence="2" id="KW-1185">Reference proteome</keyword>
<accession>A0A9P0YSM8</accession>
<reference evidence="1" key="1">
    <citation type="submission" date="2022-07" db="EMBL/GenBank/DDBJ databases">
        <authorList>
            <person name="Macas J."/>
            <person name="Novak P."/>
            <person name="Neumann P."/>
        </authorList>
    </citation>
    <scope>NUCLEOTIDE SEQUENCE</scope>
</reference>
<name>A0A9P0YSM8_CUSEU</name>